<evidence type="ECO:0000259" key="2">
    <source>
        <dbReference type="Pfam" id="PF05699"/>
    </source>
</evidence>
<dbReference type="EMBL" id="CALNXK010000002">
    <property type="protein sequence ID" value="CAH3034039.1"/>
    <property type="molecule type" value="Genomic_DNA"/>
</dbReference>
<reference evidence="3 4" key="1">
    <citation type="submission" date="2022-05" db="EMBL/GenBank/DDBJ databases">
        <authorList>
            <consortium name="Genoscope - CEA"/>
            <person name="William W."/>
        </authorList>
    </citation>
    <scope>NUCLEOTIDE SEQUENCE [LARGE SCALE GENOMIC DNA]</scope>
</reference>
<dbReference type="PANTHER" id="PTHR46289:SF16">
    <property type="entry name" value="52 KDA REPRESSOR OF THE INHIBITOR OF THE PROTEIN KINASE"/>
    <property type="match status" value="1"/>
</dbReference>
<evidence type="ECO:0000313" key="3">
    <source>
        <dbReference type="EMBL" id="CAH3034039.1"/>
    </source>
</evidence>
<dbReference type="InterPro" id="IPR052958">
    <property type="entry name" value="IFN-induced_PKR_regulator"/>
</dbReference>
<feature type="domain" description="HAT C-terminal dimerisation" evidence="2">
    <location>
        <begin position="466"/>
        <end position="523"/>
    </location>
</feature>
<dbReference type="SUPFAM" id="SSF53098">
    <property type="entry name" value="Ribonuclease H-like"/>
    <property type="match status" value="1"/>
</dbReference>
<proteinExistence type="predicted"/>
<evidence type="ECO:0000256" key="1">
    <source>
        <dbReference type="SAM" id="MobiDB-lite"/>
    </source>
</evidence>
<dbReference type="Pfam" id="PF05699">
    <property type="entry name" value="Dimer_Tnp_hAT"/>
    <property type="match status" value="1"/>
</dbReference>
<dbReference type="InterPro" id="IPR008906">
    <property type="entry name" value="HATC_C_dom"/>
</dbReference>
<protein>
    <recommendedName>
        <fullName evidence="2">HAT C-terminal dimerisation domain-containing protein</fullName>
    </recommendedName>
</protein>
<dbReference type="Proteomes" id="UP001159405">
    <property type="component" value="Unassembled WGS sequence"/>
</dbReference>
<gene>
    <name evidence="3" type="ORF">PLOB_00016247</name>
</gene>
<comment type="caution">
    <text evidence="3">The sequence shown here is derived from an EMBL/GenBank/DDBJ whole genome shotgun (WGS) entry which is preliminary data.</text>
</comment>
<feature type="non-terminal residue" evidence="3">
    <location>
        <position position="1"/>
    </location>
</feature>
<accession>A0ABN8MVL7</accession>
<evidence type="ECO:0000313" key="4">
    <source>
        <dbReference type="Proteomes" id="UP001159405"/>
    </source>
</evidence>
<dbReference type="PANTHER" id="PTHR46289">
    <property type="entry name" value="52 KDA REPRESSOR OF THE INHIBITOR OF THE PROTEIN KINASE-LIKE PROTEIN-RELATED"/>
    <property type="match status" value="1"/>
</dbReference>
<keyword evidence="4" id="KW-1185">Reference proteome</keyword>
<name>A0ABN8MVL7_9CNID</name>
<sequence length="550" mass="62457">DHDAAVETAVISQSEMVVTSPTTESAPVPEGYGTTPDHIILQPDKTGGLGDIGRYINSEMTTKEVEDTVIALSRGKKYELLTQHFSPPSHYKFPGTYENGCLRSFRYEYFKNRPWLKYSPHLDAAFCVPCALFVSNRSNKQSLVTKPFRKWTRYTSNEMIEVIGKHFIQKKIVEEILEAKYYSILGDEATSHNEEKLSIVIRFVDANKDIREEFLEFKDLERTTGAAVSETLLSTLRSLNIPIEDCRGQGYDVFALEVIAHNMHHDECPEQFYGCWQTKTRTDASGLLKAITDFDFIVTFICAYSCLSHMSGLTVKLQKKTNDIFKAFSMIYDQAVTMAEKVGVAPTAPRIAERQRHRANAPAVDPKEHYRVNVAVPFFDHIISELDDQFSSLTLRVSKLLGLVPSVIQESRVTAQQLTDLVDLYKDDLPSPQLFSSEFQRWKIMVQNGRIAADSCASSLKACDPDDFPNLYMLLKIAATLPVTTCECERSISTMRRLNNYMRCTMGESRLSSLALMHIKYDMPVNLEEIVNLFEGLHPRMMQFASLLYE</sequence>
<dbReference type="InterPro" id="IPR012337">
    <property type="entry name" value="RNaseH-like_sf"/>
</dbReference>
<feature type="compositionally biased region" description="Polar residues" evidence="1">
    <location>
        <begin position="15"/>
        <end position="25"/>
    </location>
</feature>
<feature type="region of interest" description="Disordered" evidence="1">
    <location>
        <begin position="15"/>
        <end position="36"/>
    </location>
</feature>
<organism evidence="3 4">
    <name type="scientific">Porites lobata</name>
    <dbReference type="NCBI Taxonomy" id="104759"/>
    <lineage>
        <taxon>Eukaryota</taxon>
        <taxon>Metazoa</taxon>
        <taxon>Cnidaria</taxon>
        <taxon>Anthozoa</taxon>
        <taxon>Hexacorallia</taxon>
        <taxon>Scleractinia</taxon>
        <taxon>Fungiina</taxon>
        <taxon>Poritidae</taxon>
        <taxon>Porites</taxon>
    </lineage>
</organism>